<accession>A0A564VEH6</accession>
<proteinExistence type="predicted"/>
<protein>
    <submittedName>
        <fullName evidence="1">Uncharacterized protein</fullName>
    </submittedName>
</protein>
<evidence type="ECO:0000313" key="1">
    <source>
        <dbReference type="EMBL" id="VUX30779.1"/>
    </source>
</evidence>
<keyword evidence="2" id="KW-1185">Reference proteome</keyword>
<gene>
    <name evidence="1" type="ORF">RSSSTS7063_02191</name>
</gene>
<dbReference type="EMBL" id="CABHNW010000007">
    <property type="protein sequence ID" value="VUX30779.1"/>
    <property type="molecule type" value="Genomic_DNA"/>
</dbReference>
<dbReference type="AlphaFoldDB" id="A0A564VEH6"/>
<evidence type="ECO:0000313" key="2">
    <source>
        <dbReference type="Proteomes" id="UP000408482"/>
    </source>
</evidence>
<sequence length="137" mass="13735">MFSVKSTIVDSRPIFTCPPSMIISMASPRSSATCPAVVGLGLPEVLALGAATYPPAARISSCAIGSLGKRTATLSSPPVVSFGTISALGRIIVSGPGQYFSASTLAFSGTSVTILSRSRISAICTISGLSEGLPLAA</sequence>
<name>A0A564VEH6_9FIRM</name>
<dbReference type="Proteomes" id="UP000408482">
    <property type="component" value="Unassembled WGS sequence"/>
</dbReference>
<organism evidence="1 2">
    <name type="scientific">Blautia luti</name>
    <dbReference type="NCBI Taxonomy" id="89014"/>
    <lineage>
        <taxon>Bacteria</taxon>
        <taxon>Bacillati</taxon>
        <taxon>Bacillota</taxon>
        <taxon>Clostridia</taxon>
        <taxon>Lachnospirales</taxon>
        <taxon>Lachnospiraceae</taxon>
        <taxon>Blautia</taxon>
    </lineage>
</organism>
<reference evidence="1 2" key="1">
    <citation type="submission" date="2019-07" db="EMBL/GenBank/DDBJ databases">
        <authorList>
            <person name="Hibberd C M."/>
            <person name="Gehrig L. J."/>
            <person name="Chang H.-W."/>
            <person name="Venkatesh S."/>
        </authorList>
    </citation>
    <scope>NUCLEOTIDE SEQUENCE [LARGE SCALE GENOMIC DNA]</scope>
    <source>
        <strain evidence="1">Blautia_luti_SSTS_Bg7063</strain>
    </source>
</reference>